<proteinExistence type="predicted"/>
<reference evidence="3" key="1">
    <citation type="submission" date="2021-08" db="EMBL/GenBank/DDBJ databases">
        <title>Comparative analyses of Brucepasteria parasyntrophica and Teretinema zuelzerae.</title>
        <authorList>
            <person name="Song Y."/>
            <person name="Brune A."/>
        </authorList>
    </citation>
    <scope>NUCLEOTIDE SEQUENCE</scope>
    <source>
        <strain evidence="3">DSM 1903</strain>
    </source>
</reference>
<dbReference type="Proteomes" id="UP001198163">
    <property type="component" value="Unassembled WGS sequence"/>
</dbReference>
<dbReference type="Gene3D" id="3.40.190.10">
    <property type="entry name" value="Periplasmic binding protein-like II"/>
    <property type="match status" value="2"/>
</dbReference>
<name>A0AAE3EIW9_9SPIR</name>
<accession>A0AAE3EIW9</accession>
<evidence type="ECO:0000313" key="4">
    <source>
        <dbReference type="Proteomes" id="UP001198163"/>
    </source>
</evidence>
<dbReference type="AlphaFoldDB" id="A0AAE3EIW9"/>
<feature type="chain" id="PRO_5042240611" evidence="1">
    <location>
        <begin position="22"/>
        <end position="245"/>
    </location>
</feature>
<dbReference type="InterPro" id="IPR001638">
    <property type="entry name" value="Solute-binding_3/MltF_N"/>
</dbReference>
<keyword evidence="1" id="KW-0732">Signal</keyword>
<gene>
    <name evidence="3" type="ORF">K7J14_12710</name>
</gene>
<dbReference type="SUPFAM" id="SSF53850">
    <property type="entry name" value="Periplasmic binding protein-like II"/>
    <property type="match status" value="1"/>
</dbReference>
<dbReference type="RefSeq" id="WP_230756910.1">
    <property type="nucleotide sequence ID" value="NZ_JAINWA010000003.1"/>
</dbReference>
<evidence type="ECO:0000259" key="2">
    <source>
        <dbReference type="SMART" id="SM00062"/>
    </source>
</evidence>
<sequence>MKRRACAAVFALAMSMGFAQKLVIYSEQAPPFQVPPSGDAPSTGFAVEIVRALQREVGTNEPIQFVEWARGFYEAQHTPNVMLFTAARTEEREKLFRWLGPFFTVEYLLVAKKHRFRSTLTTEQAKGLKIIGTVKGDARDQILRDAGFTNLEQTTTAALNVRKLQAGRIDAYATSNVAWKEQIRKEGFNPEEYEAVYPIRVIPVYCVFSPATDPAIFAAWERAFKTIAANGTLKRLSKQWFPDLD</sequence>
<dbReference type="PANTHER" id="PTHR38834">
    <property type="entry name" value="PERIPLASMIC SUBSTRATE BINDING PROTEIN FAMILY 3"/>
    <property type="match status" value="1"/>
</dbReference>
<evidence type="ECO:0000256" key="1">
    <source>
        <dbReference type="SAM" id="SignalP"/>
    </source>
</evidence>
<feature type="signal peptide" evidence="1">
    <location>
        <begin position="1"/>
        <end position="21"/>
    </location>
</feature>
<organism evidence="3 4">
    <name type="scientific">Teretinema zuelzerae</name>
    <dbReference type="NCBI Taxonomy" id="156"/>
    <lineage>
        <taxon>Bacteria</taxon>
        <taxon>Pseudomonadati</taxon>
        <taxon>Spirochaetota</taxon>
        <taxon>Spirochaetia</taxon>
        <taxon>Spirochaetales</taxon>
        <taxon>Treponemataceae</taxon>
        <taxon>Teretinema</taxon>
    </lineage>
</organism>
<evidence type="ECO:0000313" key="3">
    <source>
        <dbReference type="EMBL" id="MCD1655554.1"/>
    </source>
</evidence>
<dbReference type="Pfam" id="PF00497">
    <property type="entry name" value="SBP_bac_3"/>
    <property type="match status" value="1"/>
</dbReference>
<protein>
    <submittedName>
        <fullName evidence="3">Transporter substrate-binding domain-containing protein</fullName>
    </submittedName>
</protein>
<keyword evidence="4" id="KW-1185">Reference proteome</keyword>
<dbReference type="PANTHER" id="PTHR38834:SF3">
    <property type="entry name" value="SOLUTE-BINDING PROTEIN FAMILY 3_N-TERMINAL DOMAIN-CONTAINING PROTEIN"/>
    <property type="match status" value="1"/>
</dbReference>
<dbReference type="SMART" id="SM00062">
    <property type="entry name" value="PBPb"/>
    <property type="match status" value="1"/>
</dbReference>
<comment type="caution">
    <text evidence="3">The sequence shown here is derived from an EMBL/GenBank/DDBJ whole genome shotgun (WGS) entry which is preliminary data.</text>
</comment>
<feature type="domain" description="Solute-binding protein family 3/N-terminal" evidence="2">
    <location>
        <begin position="21"/>
        <end position="243"/>
    </location>
</feature>
<dbReference type="EMBL" id="JAINWA010000003">
    <property type="protein sequence ID" value="MCD1655554.1"/>
    <property type="molecule type" value="Genomic_DNA"/>
</dbReference>